<keyword evidence="4" id="KW-0456">Lyase</keyword>
<dbReference type="GO" id="GO:0016846">
    <property type="term" value="F:carbon-sulfur lyase activity"/>
    <property type="evidence" value="ECO:0007669"/>
    <property type="project" value="InterPro"/>
</dbReference>
<dbReference type="Proteomes" id="UP000681722">
    <property type="component" value="Unassembled WGS sequence"/>
</dbReference>
<dbReference type="EMBL" id="CAJOBC010005464">
    <property type="protein sequence ID" value="CAF3864638.1"/>
    <property type="molecule type" value="Genomic_DNA"/>
</dbReference>
<evidence type="ECO:0000313" key="7">
    <source>
        <dbReference type="EMBL" id="CAF1099593.1"/>
    </source>
</evidence>
<protein>
    <recommendedName>
        <fullName evidence="5">CENP-V/GFA domain-containing protein</fullName>
    </recommendedName>
</protein>
<evidence type="ECO:0000256" key="1">
    <source>
        <dbReference type="ARBA" id="ARBA00005495"/>
    </source>
</evidence>
<evidence type="ECO:0000259" key="5">
    <source>
        <dbReference type="PROSITE" id="PS51891"/>
    </source>
</evidence>
<feature type="domain" description="CENP-V/GFA" evidence="5">
    <location>
        <begin position="4"/>
        <end position="124"/>
    </location>
</feature>
<dbReference type="Pfam" id="PF04828">
    <property type="entry name" value="GFA"/>
    <property type="match status" value="1"/>
</dbReference>
<dbReference type="EMBL" id="CAJNOQ010005464">
    <property type="protein sequence ID" value="CAF1099593.1"/>
    <property type="molecule type" value="Genomic_DNA"/>
</dbReference>
<comment type="caution">
    <text evidence="7">The sequence shown here is derived from an EMBL/GenBank/DDBJ whole genome shotgun (WGS) entry which is preliminary data.</text>
</comment>
<sequence length="139" mass="14752">MSSTTGKCLCGQISVSVSKEVLSATDNITLCHCKNCRQSGGALASVSVIAPESTVKISGVPKIYQDVNTDSGKPLERAFCGNCGSPIYTASPNVPGIQVIKLGLFDEIPKPGMESYCKARPPWDKPVDNAKQFNTMPTK</sequence>
<evidence type="ECO:0000256" key="2">
    <source>
        <dbReference type="ARBA" id="ARBA00022723"/>
    </source>
</evidence>
<evidence type="ECO:0000256" key="3">
    <source>
        <dbReference type="ARBA" id="ARBA00022833"/>
    </source>
</evidence>
<evidence type="ECO:0000313" key="6">
    <source>
        <dbReference type="EMBL" id="CAF0955483.1"/>
    </source>
</evidence>
<dbReference type="OrthoDB" id="9985472at2759"/>
<evidence type="ECO:0000256" key="4">
    <source>
        <dbReference type="ARBA" id="ARBA00023239"/>
    </source>
</evidence>
<evidence type="ECO:0000313" key="8">
    <source>
        <dbReference type="EMBL" id="CAF3728811.1"/>
    </source>
</evidence>
<evidence type="ECO:0000313" key="10">
    <source>
        <dbReference type="Proteomes" id="UP000663829"/>
    </source>
</evidence>
<dbReference type="Gene3D" id="3.90.1590.10">
    <property type="entry name" value="glutathione-dependent formaldehyde- activating enzyme (gfa)"/>
    <property type="match status" value="1"/>
</dbReference>
<keyword evidence="2" id="KW-0479">Metal-binding</keyword>
<gene>
    <name evidence="7" type="ORF">GPM918_LOCUS18679</name>
    <name evidence="6" type="ORF">OVA965_LOCUS12361</name>
    <name evidence="9" type="ORF">SRO942_LOCUS18676</name>
    <name evidence="8" type="ORF">TMI583_LOCUS12365</name>
</gene>
<dbReference type="EMBL" id="CAJOBA010004959">
    <property type="protein sequence ID" value="CAF3728811.1"/>
    <property type="molecule type" value="Genomic_DNA"/>
</dbReference>
<dbReference type="AlphaFoldDB" id="A0A814P3W8"/>
<dbReference type="InterPro" id="IPR006913">
    <property type="entry name" value="CENP-V/GFA"/>
</dbReference>
<dbReference type="PANTHER" id="PTHR33337">
    <property type="entry name" value="GFA DOMAIN-CONTAINING PROTEIN"/>
    <property type="match status" value="1"/>
</dbReference>
<keyword evidence="3" id="KW-0862">Zinc</keyword>
<proteinExistence type="inferred from homology"/>
<reference evidence="7" key="1">
    <citation type="submission" date="2021-02" db="EMBL/GenBank/DDBJ databases">
        <authorList>
            <person name="Nowell W R."/>
        </authorList>
    </citation>
    <scope>NUCLEOTIDE SEQUENCE</scope>
</reference>
<accession>A0A814P3W8</accession>
<dbReference type="SUPFAM" id="SSF51316">
    <property type="entry name" value="Mss4-like"/>
    <property type="match status" value="1"/>
</dbReference>
<dbReference type="PANTHER" id="PTHR33337:SF40">
    <property type="entry name" value="CENP-V_GFA DOMAIN-CONTAINING PROTEIN-RELATED"/>
    <property type="match status" value="1"/>
</dbReference>
<organism evidence="7 10">
    <name type="scientific">Didymodactylos carnosus</name>
    <dbReference type="NCBI Taxonomy" id="1234261"/>
    <lineage>
        <taxon>Eukaryota</taxon>
        <taxon>Metazoa</taxon>
        <taxon>Spiralia</taxon>
        <taxon>Gnathifera</taxon>
        <taxon>Rotifera</taxon>
        <taxon>Eurotatoria</taxon>
        <taxon>Bdelloidea</taxon>
        <taxon>Philodinida</taxon>
        <taxon>Philodinidae</taxon>
        <taxon>Didymodactylos</taxon>
    </lineage>
</organism>
<dbReference type="Proteomes" id="UP000663829">
    <property type="component" value="Unassembled WGS sequence"/>
</dbReference>
<dbReference type="InterPro" id="IPR011057">
    <property type="entry name" value="Mss4-like_sf"/>
</dbReference>
<name>A0A814P3W8_9BILA</name>
<keyword evidence="10" id="KW-1185">Reference proteome</keyword>
<comment type="similarity">
    <text evidence="1">Belongs to the Gfa family.</text>
</comment>
<dbReference type="EMBL" id="CAJNOK010004954">
    <property type="protein sequence ID" value="CAF0955483.1"/>
    <property type="molecule type" value="Genomic_DNA"/>
</dbReference>
<dbReference type="GO" id="GO:0046872">
    <property type="term" value="F:metal ion binding"/>
    <property type="evidence" value="ECO:0007669"/>
    <property type="project" value="UniProtKB-KW"/>
</dbReference>
<dbReference type="PROSITE" id="PS51891">
    <property type="entry name" value="CENP_V_GFA"/>
    <property type="match status" value="1"/>
</dbReference>
<dbReference type="Proteomes" id="UP000682733">
    <property type="component" value="Unassembled WGS sequence"/>
</dbReference>
<dbReference type="Proteomes" id="UP000677228">
    <property type="component" value="Unassembled WGS sequence"/>
</dbReference>
<evidence type="ECO:0000313" key="9">
    <source>
        <dbReference type="EMBL" id="CAF3864638.1"/>
    </source>
</evidence>